<keyword evidence="3" id="KW-1185">Reference proteome</keyword>
<sequence length="658" mass="71610">MQSATHKDAPKEAPTTRLLDLSTDNLQQVLGILGGHGDYRALCSLSRTCRQLLQLVNSDDKCWEALCRRHWMIREPDPHSAPRMDTSLLEGLPGFGTFRSPLNSVQEDDQTPSPTPSPRGSHSPRSATAPACDREEPPVRSPKHRASDPVGTSTSLLSSTASGSARRAALALRLEQQQQQQQQQQAAGSPGASSTEEDSGVLSGGSSLASPAAYRSPGGVGGGRLQGRGGKVVPPWEDDGDRSSAPSAVALEAKGSPRDGAPPHARTSSRRRDAGPDVKASGQGQPKAASPSPTASLLRFGSMSAATSKAASDPRQTALHTSLSLGNGWHGSSSSMSISRRATYGGDILGLGARRTGIMLAAGANVWRQLCKDRVQGWRLVMEMLAWLQQHNHPPTVSGSTHRLQQLIALRYLMLFTQHPEDLQWRQSMIKLDCLKSLLALTDNESGTVVEMALHILANHVLGDQQMKFAVNIGSRLGKSFLGKLDADDKHPSIVREASRLLAILWAEDPCPEPVILTPTNAPAKPKLSPGRWLLQEFSSRGESLRVLEVQLKFEEQFGSNAIEVKGNGHEVQASYAEDAFQITGCINPFTGEWSLQRRLRQVPTVIYEGYSDRDGAWGVYRGDRRPHFESTLRGQQPRVFRLWYHGKEEDSDNEDSW</sequence>
<evidence type="ECO:0000313" key="2">
    <source>
        <dbReference type="EMBL" id="KAF5839240.1"/>
    </source>
</evidence>
<evidence type="ECO:0008006" key="4">
    <source>
        <dbReference type="Google" id="ProtNLM"/>
    </source>
</evidence>
<dbReference type="InterPro" id="IPR036047">
    <property type="entry name" value="F-box-like_dom_sf"/>
</dbReference>
<feature type="compositionally biased region" description="Polar residues" evidence="1">
    <location>
        <begin position="304"/>
        <end position="325"/>
    </location>
</feature>
<feature type="region of interest" description="Disordered" evidence="1">
    <location>
        <begin position="75"/>
        <end position="333"/>
    </location>
</feature>
<reference evidence="2" key="1">
    <citation type="submission" date="2017-08" db="EMBL/GenBank/DDBJ databases">
        <authorList>
            <person name="Polle J.E."/>
            <person name="Barry K."/>
            <person name="Cushman J."/>
            <person name="Schmutz J."/>
            <person name="Tran D."/>
            <person name="Hathwaick L.T."/>
            <person name="Yim W.C."/>
            <person name="Jenkins J."/>
            <person name="Mckie-Krisberg Z.M."/>
            <person name="Prochnik S."/>
            <person name="Lindquist E."/>
            <person name="Dockter R.B."/>
            <person name="Adam C."/>
            <person name="Molina H."/>
            <person name="Bunkerborg J."/>
            <person name="Jin E."/>
            <person name="Buchheim M."/>
            <person name="Magnuson J."/>
        </authorList>
    </citation>
    <scope>NUCLEOTIDE SEQUENCE</scope>
    <source>
        <strain evidence="2">CCAP 19/18</strain>
    </source>
</reference>
<dbReference type="SUPFAM" id="SSF48371">
    <property type="entry name" value="ARM repeat"/>
    <property type="match status" value="1"/>
</dbReference>
<gene>
    <name evidence="2" type="ORF">DUNSADRAFT_1274</name>
</gene>
<dbReference type="SUPFAM" id="SSF81383">
    <property type="entry name" value="F-box domain"/>
    <property type="match status" value="1"/>
</dbReference>
<feature type="compositionally biased region" description="Low complexity" evidence="1">
    <location>
        <begin position="151"/>
        <end position="213"/>
    </location>
</feature>
<name>A0ABQ7GXA9_DUNSA</name>
<protein>
    <recommendedName>
        <fullName evidence="4">F-box domain-containing protein</fullName>
    </recommendedName>
</protein>
<evidence type="ECO:0000256" key="1">
    <source>
        <dbReference type="SAM" id="MobiDB-lite"/>
    </source>
</evidence>
<organism evidence="2 3">
    <name type="scientific">Dunaliella salina</name>
    <name type="common">Green alga</name>
    <name type="synonym">Protococcus salinus</name>
    <dbReference type="NCBI Taxonomy" id="3046"/>
    <lineage>
        <taxon>Eukaryota</taxon>
        <taxon>Viridiplantae</taxon>
        <taxon>Chlorophyta</taxon>
        <taxon>core chlorophytes</taxon>
        <taxon>Chlorophyceae</taxon>
        <taxon>CS clade</taxon>
        <taxon>Chlamydomonadales</taxon>
        <taxon>Dunaliellaceae</taxon>
        <taxon>Dunaliella</taxon>
    </lineage>
</organism>
<dbReference type="EMBL" id="MU069550">
    <property type="protein sequence ID" value="KAF5839240.1"/>
    <property type="molecule type" value="Genomic_DNA"/>
</dbReference>
<dbReference type="InterPro" id="IPR016024">
    <property type="entry name" value="ARM-type_fold"/>
</dbReference>
<comment type="caution">
    <text evidence="2">The sequence shown here is derived from an EMBL/GenBank/DDBJ whole genome shotgun (WGS) entry which is preliminary data.</text>
</comment>
<accession>A0ABQ7GXA9</accession>
<dbReference type="Proteomes" id="UP000815325">
    <property type="component" value="Unassembled WGS sequence"/>
</dbReference>
<feature type="compositionally biased region" description="Gly residues" evidence="1">
    <location>
        <begin position="218"/>
        <end position="230"/>
    </location>
</feature>
<proteinExistence type="predicted"/>
<evidence type="ECO:0000313" key="3">
    <source>
        <dbReference type="Proteomes" id="UP000815325"/>
    </source>
</evidence>